<organism evidence="1 3">
    <name type="scientific">Vibrio anguillarum</name>
    <name type="common">Listonella anguillarum</name>
    <dbReference type="NCBI Taxonomy" id="55601"/>
    <lineage>
        <taxon>Bacteria</taxon>
        <taxon>Pseudomonadati</taxon>
        <taxon>Pseudomonadota</taxon>
        <taxon>Gammaproteobacteria</taxon>
        <taxon>Vibrionales</taxon>
        <taxon>Vibrionaceae</taxon>
        <taxon>Vibrio</taxon>
    </lineage>
</organism>
<dbReference type="EMBL" id="RDPI01000694">
    <property type="protein sequence ID" value="MBF4376295.1"/>
    <property type="molecule type" value="Genomic_DNA"/>
</dbReference>
<keyword evidence="4" id="KW-1185">Reference proteome</keyword>
<sequence length="270" mass="30330">MGYETTSRTDMHFGIKTNSADVIDRNGKYLLNNYTTSPEIKVTPEVDYIELGAWDSAMSITEYSTILLPQDVNGGTHLKVNYKTNNPITLFRHKNHGTESERYNWYLVYSGFEDYRVTLPTTVGGTYDINAGFKSFHVNVPLNNISNQYYVGVDDSLRLAVQRVGTSSGSHNVGLCTTAKSWGVQFTTNMTGAQSIYKGGNLLTTATAVDWPLGSAIASTNNFVAELFVNHSQNSNDKQYRRYRFLGERTVANSIVMKVECWIWPDMYSQ</sequence>
<proteinExistence type="predicted"/>
<evidence type="ECO:0000313" key="1">
    <source>
        <dbReference type="EMBL" id="MBF4272958.1"/>
    </source>
</evidence>
<evidence type="ECO:0000313" key="3">
    <source>
        <dbReference type="Proteomes" id="UP000722957"/>
    </source>
</evidence>
<dbReference type="AlphaFoldDB" id="A0AAW4AE89"/>
<gene>
    <name evidence="1" type="ORF">EAY07_13115</name>
    <name evidence="2" type="ORF">EAY46_25260</name>
</gene>
<evidence type="ECO:0000313" key="2">
    <source>
        <dbReference type="EMBL" id="MBF4376295.1"/>
    </source>
</evidence>
<accession>A0AAW4AE89</accession>
<reference evidence="3 4" key="1">
    <citation type="journal article" date="2021" name="PeerJ">
        <title>Analysis of 44 Vibrio anguillarum genomes reveals high genetic diversity.</title>
        <authorList>
            <person name="Hansen M.J."/>
            <person name="Dalsgaard I."/>
        </authorList>
    </citation>
    <scope>NUCLEOTIDE SEQUENCE [LARGE SCALE GENOMIC DNA]</scope>
    <source>
        <strain evidence="2 4">040915-1/1B</strain>
        <strain evidence="1 3">17-16730-2A</strain>
    </source>
</reference>
<name>A0AAW4AE89_VIBAN</name>
<protein>
    <submittedName>
        <fullName evidence="1">Uncharacterized protein</fullName>
    </submittedName>
</protein>
<dbReference type="Proteomes" id="UP000726136">
    <property type="component" value="Unassembled WGS sequence"/>
</dbReference>
<evidence type="ECO:0000313" key="4">
    <source>
        <dbReference type="Proteomes" id="UP000726136"/>
    </source>
</evidence>
<dbReference type="Proteomes" id="UP000722957">
    <property type="component" value="Unassembled WGS sequence"/>
</dbReference>
<dbReference type="RefSeq" id="WP_088717994.1">
    <property type="nucleotide sequence ID" value="NZ_CP020534.1"/>
</dbReference>
<comment type="caution">
    <text evidence="1">The sequence shown here is derived from an EMBL/GenBank/DDBJ whole genome shotgun (WGS) entry which is preliminary data.</text>
</comment>
<dbReference type="EMBL" id="RDOM01000033">
    <property type="protein sequence ID" value="MBF4272958.1"/>
    <property type="molecule type" value="Genomic_DNA"/>
</dbReference>